<comment type="caution">
    <text evidence="1">The sequence shown here is derived from an EMBL/GenBank/DDBJ whole genome shotgun (WGS) entry which is preliminary data.</text>
</comment>
<evidence type="ECO:0000313" key="1">
    <source>
        <dbReference type="EMBL" id="CAH0022603.1"/>
    </source>
</evidence>
<reference evidence="1" key="1">
    <citation type="submission" date="2021-10" db="EMBL/GenBank/DDBJ databases">
        <authorList>
            <person name="Piombo E."/>
        </authorList>
    </citation>
    <scope>NUCLEOTIDE SEQUENCE</scope>
</reference>
<evidence type="ECO:0000313" key="2">
    <source>
        <dbReference type="Proteomes" id="UP000696573"/>
    </source>
</evidence>
<protein>
    <recommendedName>
        <fullName evidence="3">Protein ecm33</fullName>
    </recommendedName>
</protein>
<organism evidence="1 2">
    <name type="scientific">Clonostachys rhizophaga</name>
    <dbReference type="NCBI Taxonomy" id="160324"/>
    <lineage>
        <taxon>Eukaryota</taxon>
        <taxon>Fungi</taxon>
        <taxon>Dikarya</taxon>
        <taxon>Ascomycota</taxon>
        <taxon>Pezizomycotina</taxon>
        <taxon>Sordariomycetes</taxon>
        <taxon>Hypocreomycetidae</taxon>
        <taxon>Hypocreales</taxon>
        <taxon>Bionectriaceae</taxon>
        <taxon>Clonostachys</taxon>
    </lineage>
</organism>
<feature type="non-terminal residue" evidence="1">
    <location>
        <position position="1"/>
    </location>
</feature>
<accession>A0A9N9VFR4</accession>
<gene>
    <name evidence="1" type="ORF">CRHIZ90672A_00014754</name>
</gene>
<dbReference type="OrthoDB" id="536881at2759"/>
<proteinExistence type="predicted"/>
<evidence type="ECO:0008006" key="3">
    <source>
        <dbReference type="Google" id="ProtNLM"/>
    </source>
</evidence>
<sequence length="464" mass="50013">GSSVVIGVLLADQSLLYLNSNRSAETCNCCTMARFANSLLVLAFAFHSFVAAIDCNGTITITSQDDAKDVREKCKVVGGDLNFAWNLSESIDLDGLEGVNGSVKLTTCDDKCDDITIPPPFNISSPTLKRINGSLSFSSFYGLEKLILPNLNNVNQSVSLLDLDNATHIDLTRLATVGGFALGAKRLEELKLDGLQNLTDSSTGNITVYDVGTIQSVDGIYENPIDGLQLGEVNVTLNRNYTASVKNVTFGWTRVHDLLVESGAGISVTLGGPSSESVEIDYLKLGKGVMGLERGSQMKNLTVKKFQSESMNITSLKLDFDQASEIAIVGTSLKSVEIPSEAENWENLNLTISNVPLFEFGSKSADGSQAWHWPKGDMSALRLVGNMTADFLTSFVQGSTRVVKTFHIDDTSGSVDCLALDQIKDRLPETYFCQARNDNGASMPAILRPLHIGVFLSTVIVLAL</sequence>
<dbReference type="Proteomes" id="UP000696573">
    <property type="component" value="Unassembled WGS sequence"/>
</dbReference>
<dbReference type="EMBL" id="CABFNQ020000680">
    <property type="protein sequence ID" value="CAH0022603.1"/>
    <property type="molecule type" value="Genomic_DNA"/>
</dbReference>
<keyword evidence="2" id="KW-1185">Reference proteome</keyword>
<dbReference type="AlphaFoldDB" id="A0A9N9VFR4"/>
<name>A0A9N9VFR4_9HYPO</name>
<feature type="non-terminal residue" evidence="1">
    <location>
        <position position="464"/>
    </location>
</feature>